<comment type="caution">
    <text evidence="1">The sequence shown here is derived from an EMBL/GenBank/DDBJ whole genome shotgun (WGS) entry which is preliminary data.</text>
</comment>
<reference evidence="1" key="1">
    <citation type="submission" date="2023-07" db="EMBL/GenBank/DDBJ databases">
        <title>The genome sequence of Rhodocytophaga aerolata KACC 12507.</title>
        <authorList>
            <person name="Zhang X."/>
        </authorList>
    </citation>
    <scope>NUCLEOTIDE SEQUENCE</scope>
    <source>
        <strain evidence="1">KACC 12507</strain>
    </source>
</reference>
<dbReference type="RefSeq" id="WP_302037596.1">
    <property type="nucleotide sequence ID" value="NZ_JAUKPO010000005.1"/>
</dbReference>
<dbReference type="EMBL" id="JAUKPO010000005">
    <property type="protein sequence ID" value="MDO1446791.1"/>
    <property type="molecule type" value="Genomic_DNA"/>
</dbReference>
<evidence type="ECO:0008006" key="3">
    <source>
        <dbReference type="Google" id="ProtNLM"/>
    </source>
</evidence>
<evidence type="ECO:0000313" key="1">
    <source>
        <dbReference type="EMBL" id="MDO1446791.1"/>
    </source>
</evidence>
<protein>
    <recommendedName>
        <fullName evidence="3">DUF4304 domain-containing protein</fullName>
    </recommendedName>
</protein>
<gene>
    <name evidence="1" type="ORF">Q0590_11040</name>
</gene>
<organism evidence="1 2">
    <name type="scientific">Rhodocytophaga aerolata</name>
    <dbReference type="NCBI Taxonomy" id="455078"/>
    <lineage>
        <taxon>Bacteria</taxon>
        <taxon>Pseudomonadati</taxon>
        <taxon>Bacteroidota</taxon>
        <taxon>Cytophagia</taxon>
        <taxon>Cytophagales</taxon>
        <taxon>Rhodocytophagaceae</taxon>
        <taxon>Rhodocytophaga</taxon>
    </lineage>
</organism>
<dbReference type="Proteomes" id="UP001168528">
    <property type="component" value="Unassembled WGS sequence"/>
</dbReference>
<keyword evidence="2" id="KW-1185">Reference proteome</keyword>
<accession>A0ABT8R3V9</accession>
<evidence type="ECO:0000313" key="2">
    <source>
        <dbReference type="Proteomes" id="UP001168528"/>
    </source>
</evidence>
<name>A0ABT8R3V9_9BACT</name>
<sequence length="164" mass="19578">MKDYKNFGDFRKALNDSICKSNKGSFEEIHLQLTIDNKKLTIPLMQPICEYGIFDWKDRNRLTITRYDDSKNLEKHLLNYDKNRTYSQHPRDAFLFINLTDEEKIESLNKIIIGIIQEYAFIINKQCQRKYKKAYEKCSEEELNAILKEIPLRIKTRETESGFL</sequence>
<proteinExistence type="predicted"/>